<comment type="caution">
    <text evidence="2">The sequence shown here is derived from an EMBL/GenBank/DDBJ whole genome shotgun (WGS) entry which is preliminary data.</text>
</comment>
<sequence length="813" mass="91816">MGNSQSFDDETTYGKDSLFAETDDSSLLVNEHGSKAQRFRKNKNSPAASRAQFVPEEFRSRHQRDFGRGYDYERREDPISDQVEVYSPDELTDRDELSAMTDMAWKHLSKHMRSPSDTIELINADEEFSLRQSRDDDGGDRKSGFTSRVRSPMISSSLRETVVNEKVLGYTSHLARKSQQSGSVRKKSDQDKYNVRTYSAEETCTRSYSKDFMMEPPPSPESFFGLGDIWKNDSLQSTKSDQSPVYSPRSPVSPTSPRRNEGKQDIAIRMENITSRLDAMTESQKSPSIQHEKVWEHDTIQESLNSLLLQSPRSLQQASEDWNLDEIYARLDELSKKELADHDETTKSLTEATIQETTLHDDEINIESESVIEVQQVDRNAFPIRQEAIESESTLSLMQLSSKNEALVVEISTNDQEKITYSQKQSDFCIETSVASHHVVQKPVDDDYVAADKRVSAPTTDVNMVLLAPKTAVGVLVSPEVPSNAVDLLITEHFLDQCGNFVTKLVENPLTSPCNRDAIQAHEAKLIADHNGRDTSQHIQNTAAEDSHQKEAEGLNVTSRAQDESFQEMPTSPVISADSQSAVSDEVDVEFVQKYASLFEAFLTENMDLMDQNADMISFLYVAKLTKIMEASEKLESAFKQRIVKLRSDKESVLSKYREDLIKDAKEKVVKGIQHEQELKTLQETGQVMEGKLKWKLLMENASRARGESMLLQTLWKTTMDIDAPLESLPAGHEMEAIRQAAIGAPSSTTCPEPDDVLLKDIRRFQMENNFLNAEISVLEGKLNQRKQTANTHLWVDSVFRRLGAKPKKALKD</sequence>
<reference evidence="2 3" key="1">
    <citation type="journal article" date="2015" name="Plant Cell">
        <title>Oil accumulation by the oleaginous diatom Fistulifera solaris as revealed by the genome and transcriptome.</title>
        <authorList>
            <person name="Tanaka T."/>
            <person name="Maeda Y."/>
            <person name="Veluchamy A."/>
            <person name="Tanaka M."/>
            <person name="Abida H."/>
            <person name="Marechal E."/>
            <person name="Bowler C."/>
            <person name="Muto M."/>
            <person name="Sunaga Y."/>
            <person name="Tanaka M."/>
            <person name="Yoshino T."/>
            <person name="Taniguchi T."/>
            <person name="Fukuda Y."/>
            <person name="Nemoto M."/>
            <person name="Matsumoto M."/>
            <person name="Wong P.S."/>
            <person name="Aburatani S."/>
            <person name="Fujibuchi W."/>
        </authorList>
    </citation>
    <scope>NUCLEOTIDE SEQUENCE [LARGE SCALE GENOMIC DNA]</scope>
    <source>
        <strain evidence="2 3">JPCC DA0580</strain>
    </source>
</reference>
<feature type="compositionally biased region" description="Basic and acidic residues" evidence="1">
    <location>
        <begin position="56"/>
        <end position="77"/>
    </location>
</feature>
<protein>
    <submittedName>
        <fullName evidence="2">Uncharacterized protein</fullName>
    </submittedName>
</protein>
<gene>
    <name evidence="2" type="ORF">FisN_3Hh133</name>
</gene>
<evidence type="ECO:0000256" key="1">
    <source>
        <dbReference type="SAM" id="MobiDB-lite"/>
    </source>
</evidence>
<dbReference type="Proteomes" id="UP000198406">
    <property type="component" value="Unassembled WGS sequence"/>
</dbReference>
<proteinExistence type="predicted"/>
<dbReference type="InParanoid" id="A0A1Z5JNR5"/>
<accession>A0A1Z5JNR5</accession>
<feature type="region of interest" description="Disordered" evidence="1">
    <location>
        <begin position="174"/>
        <end position="195"/>
    </location>
</feature>
<name>A0A1Z5JNR5_FISSO</name>
<organism evidence="2 3">
    <name type="scientific">Fistulifera solaris</name>
    <name type="common">Oleaginous diatom</name>
    <dbReference type="NCBI Taxonomy" id="1519565"/>
    <lineage>
        <taxon>Eukaryota</taxon>
        <taxon>Sar</taxon>
        <taxon>Stramenopiles</taxon>
        <taxon>Ochrophyta</taxon>
        <taxon>Bacillariophyta</taxon>
        <taxon>Bacillariophyceae</taxon>
        <taxon>Bacillariophycidae</taxon>
        <taxon>Naviculales</taxon>
        <taxon>Naviculaceae</taxon>
        <taxon>Fistulifera</taxon>
    </lineage>
</organism>
<feature type="compositionally biased region" description="Polar residues" evidence="1">
    <location>
        <begin position="568"/>
        <end position="579"/>
    </location>
</feature>
<feature type="region of interest" description="Disordered" evidence="1">
    <location>
        <begin position="124"/>
        <end position="151"/>
    </location>
</feature>
<feature type="region of interest" description="Disordered" evidence="1">
    <location>
        <begin position="1"/>
        <end position="77"/>
    </location>
</feature>
<evidence type="ECO:0000313" key="2">
    <source>
        <dbReference type="EMBL" id="GAX15660.1"/>
    </source>
</evidence>
<evidence type="ECO:0000313" key="3">
    <source>
        <dbReference type="Proteomes" id="UP000198406"/>
    </source>
</evidence>
<feature type="compositionally biased region" description="Basic and acidic residues" evidence="1">
    <location>
        <begin position="128"/>
        <end position="143"/>
    </location>
</feature>
<dbReference type="AlphaFoldDB" id="A0A1Z5JNR5"/>
<feature type="region of interest" description="Disordered" evidence="1">
    <location>
        <begin position="542"/>
        <end position="579"/>
    </location>
</feature>
<feature type="region of interest" description="Disordered" evidence="1">
    <location>
        <begin position="234"/>
        <end position="265"/>
    </location>
</feature>
<dbReference type="EMBL" id="BDSP01000095">
    <property type="protein sequence ID" value="GAX15660.1"/>
    <property type="molecule type" value="Genomic_DNA"/>
</dbReference>
<feature type="compositionally biased region" description="Low complexity" evidence="1">
    <location>
        <begin position="243"/>
        <end position="257"/>
    </location>
</feature>
<keyword evidence="3" id="KW-1185">Reference proteome</keyword>